<proteinExistence type="predicted"/>
<keyword evidence="2" id="KW-0472">Membrane</keyword>
<keyword evidence="5" id="KW-1185">Reference proteome</keyword>
<comment type="caution">
    <text evidence="4">The sequence shown here is derived from an EMBL/GenBank/DDBJ whole genome shotgun (WGS) entry which is preliminary data.</text>
</comment>
<feature type="chain" id="PRO_5046755277" evidence="3">
    <location>
        <begin position="24"/>
        <end position="275"/>
    </location>
</feature>
<keyword evidence="3" id="KW-0732">Signal</keyword>
<gene>
    <name evidence="4" type="ORF">ACFSYC_11840</name>
</gene>
<evidence type="ECO:0000256" key="3">
    <source>
        <dbReference type="SAM" id="SignalP"/>
    </source>
</evidence>
<keyword evidence="2" id="KW-0812">Transmembrane</keyword>
<keyword evidence="1" id="KW-0175">Coiled coil</keyword>
<dbReference type="EMBL" id="JBHUON010000013">
    <property type="protein sequence ID" value="MFD2865381.1"/>
    <property type="molecule type" value="Genomic_DNA"/>
</dbReference>
<sequence length="275" mass="30211">MNNPFMLKLSLLLLMLTTGAALANAQDTLKKVTPAKATVKKAGAIPINPKTGRPYSKYGYGTHAATYKSKLKADSLKKALIAQIPVKPASTIVAPVPQVAKADTALAVAPPKVDKSLNGQYQYLLTKVYNYQRPFIEAFWKNAKDSLKATRTQLNTSSDKITEQAKTITGLQADVSKKEELLTKTDTISLIGIPLAKSTYNMIMWGLVLVFGALAGIVIARSGCAQREARYRTGLYNELEEEFKTFKAKANEKEKKLARELQTERNKVDELMGRG</sequence>
<name>A0ABW5XRH6_9SPHI</name>
<evidence type="ECO:0000313" key="5">
    <source>
        <dbReference type="Proteomes" id="UP001597601"/>
    </source>
</evidence>
<keyword evidence="2" id="KW-1133">Transmembrane helix</keyword>
<evidence type="ECO:0000256" key="1">
    <source>
        <dbReference type="SAM" id="Coils"/>
    </source>
</evidence>
<organism evidence="4 5">
    <name type="scientific">Mucilaginibacter antarcticus</name>
    <dbReference type="NCBI Taxonomy" id="1855725"/>
    <lineage>
        <taxon>Bacteria</taxon>
        <taxon>Pseudomonadati</taxon>
        <taxon>Bacteroidota</taxon>
        <taxon>Sphingobacteriia</taxon>
        <taxon>Sphingobacteriales</taxon>
        <taxon>Sphingobacteriaceae</taxon>
        <taxon>Mucilaginibacter</taxon>
    </lineage>
</organism>
<feature type="coiled-coil region" evidence="1">
    <location>
        <begin position="236"/>
        <end position="274"/>
    </location>
</feature>
<feature type="transmembrane region" description="Helical" evidence="2">
    <location>
        <begin position="202"/>
        <end position="220"/>
    </location>
</feature>
<protein>
    <submittedName>
        <fullName evidence="4">Uncharacterized protein</fullName>
    </submittedName>
</protein>
<reference evidence="5" key="1">
    <citation type="journal article" date="2019" name="Int. J. Syst. Evol. Microbiol.">
        <title>The Global Catalogue of Microorganisms (GCM) 10K type strain sequencing project: providing services to taxonomists for standard genome sequencing and annotation.</title>
        <authorList>
            <consortium name="The Broad Institute Genomics Platform"/>
            <consortium name="The Broad Institute Genome Sequencing Center for Infectious Disease"/>
            <person name="Wu L."/>
            <person name="Ma J."/>
        </authorList>
    </citation>
    <scope>NUCLEOTIDE SEQUENCE [LARGE SCALE GENOMIC DNA]</scope>
    <source>
        <strain evidence="5">KCTC 52232</strain>
    </source>
</reference>
<feature type="signal peptide" evidence="3">
    <location>
        <begin position="1"/>
        <end position="23"/>
    </location>
</feature>
<dbReference type="Proteomes" id="UP001597601">
    <property type="component" value="Unassembled WGS sequence"/>
</dbReference>
<dbReference type="RefSeq" id="WP_377127607.1">
    <property type="nucleotide sequence ID" value="NZ_JBHUHN010000001.1"/>
</dbReference>
<evidence type="ECO:0000313" key="4">
    <source>
        <dbReference type="EMBL" id="MFD2865381.1"/>
    </source>
</evidence>
<accession>A0ABW5XRH6</accession>
<evidence type="ECO:0000256" key="2">
    <source>
        <dbReference type="SAM" id="Phobius"/>
    </source>
</evidence>